<proteinExistence type="predicted"/>
<sequence length="1289" mass="145761">MQPLVSYLFRSSAYSLFGHIIVNAHIFKTCREPSSSTDLQNIFPSYLHVVTGTAGMGKSASRYPFTTLLMCSGVKNVTTKKEGEGTFVFLKHKTKNTGTVKIKMDVNGFLIDFDPPSYLYTYSVWYFKPATSTDPCKYIEPLYYPAAYNVDPGSSEPSKASFLGQISVPSVEYLPYFVRLMIGTEQSKQLPRTTQSTHNHQFSVQNHLLDTTWHVIDDLQIADGSAMHPEEFHVLFSSPVASRWRTLNRLGDSPPHIIIESVVPKFTPQEEAAFLNTVKARSDLGAARKATIQRGVELFSFIPRFVTSSALCSQELARLSKDEKVGVPKSKKDRFQEDTSSQLVHFSCPQFDCINWHTEFSSDLAKRKILRDFGVRGRASGVGFLKALKNYSNHSLKKEAIFRTFVSDAITRGFIIHQPKYALSNAKVRIKGSGSSRCDETDNRLPRVIGETNIHLRGPSNIRSAELPDLKTIPAHKLSDFTEDFEYLFEHCMTPSNVILRPHPKNDDDSSGTQRRRDPVGARQHLRPTDTSNKTRKKTSTFDDRCLKCFTFALNVLGGNAVGFDSILLFFKIDEDEGQLTIDRLSVMFIKSTLASYEPISESAPNLMLIWLCLLCAVYNLRQDQIYPHLIFVTPPIHASPTFGTGASTSFFMDERNIWKTCYSPDDTTLETIHNSGRFLVDNVDPLPPNVDPNHFRCAFCGLILKELFVDHRCDHVRPKPVTGSSTDTAWTFTSSDIGIQMFDHPECMTGDDLPKQTTKFVFNLRNTPTRGDDRSDDRQRVFEIELSYPEIGILPNISTEPGTFDEMDVMMISVDQPVTPYHRPAAVNRHSKPRKPVFTIHPTQPLPPFFSLLPELSKESIDTPSNDALPKFELSLATPQNLGASAATLQLDVSDPASHLFATLRMVHLWVNGYKIGFSSNGTQIIPGKKIAFRSDFNNLDLWENAMVPICPMHVPMSCIGILPVFVNQSSCFTQSDIRTLLLSLDKSPPTPSAQSTIDKFVESRKQLPHDEVTRLLNLPAAKVPLFSTDLAPLSARIPAMQSIDEYDLQLLVSLVNGTRNHILEFLERCCEYLDFPSRIPKDSSVLENMELRLNNGYWAARHRLTPFLDRLKTGDRMDHEFGEDWFELRCLEDDALLPRWHRSLLIPWVMNNTQNKTTQHPLTRLSSKALTQHDRWILIANMMVHAPISQLDRVALLSAVNQCSDEASREVLSSLVDRYSEQSSEHNLDQKFQNDSVLWDQTLWRLRSGGSLTKQETKFLRSLLSKQLPKLDNRDDLIVNIKNCSIL</sequence>
<gene>
    <name evidence="2" type="ORF">BLNAU_18861</name>
</gene>
<evidence type="ECO:0000313" key="3">
    <source>
        <dbReference type="Proteomes" id="UP001281761"/>
    </source>
</evidence>
<dbReference type="EMBL" id="JARBJD010000234">
    <property type="protein sequence ID" value="KAK2946185.1"/>
    <property type="molecule type" value="Genomic_DNA"/>
</dbReference>
<reference evidence="2 3" key="1">
    <citation type="journal article" date="2022" name="bioRxiv">
        <title>Genomics of Preaxostyla Flagellates Illuminates Evolutionary Transitions and the Path Towards Mitochondrial Loss.</title>
        <authorList>
            <person name="Novak L.V.F."/>
            <person name="Treitli S.C."/>
            <person name="Pyrih J."/>
            <person name="Halakuc P."/>
            <person name="Pipaliya S.V."/>
            <person name="Vacek V."/>
            <person name="Brzon O."/>
            <person name="Soukal P."/>
            <person name="Eme L."/>
            <person name="Dacks J.B."/>
            <person name="Karnkowska A."/>
            <person name="Elias M."/>
            <person name="Hampl V."/>
        </authorList>
    </citation>
    <scope>NUCLEOTIDE SEQUENCE [LARGE SCALE GENOMIC DNA]</scope>
    <source>
        <strain evidence="2">NAU3</strain>
        <tissue evidence="2">Gut</tissue>
    </source>
</reference>
<evidence type="ECO:0000256" key="1">
    <source>
        <dbReference type="SAM" id="MobiDB-lite"/>
    </source>
</evidence>
<evidence type="ECO:0008006" key="4">
    <source>
        <dbReference type="Google" id="ProtNLM"/>
    </source>
</evidence>
<organism evidence="2 3">
    <name type="scientific">Blattamonas nauphoetae</name>
    <dbReference type="NCBI Taxonomy" id="2049346"/>
    <lineage>
        <taxon>Eukaryota</taxon>
        <taxon>Metamonada</taxon>
        <taxon>Preaxostyla</taxon>
        <taxon>Oxymonadida</taxon>
        <taxon>Blattamonas</taxon>
    </lineage>
</organism>
<keyword evidence="3" id="KW-1185">Reference proteome</keyword>
<feature type="region of interest" description="Disordered" evidence="1">
    <location>
        <begin position="499"/>
        <end position="537"/>
    </location>
</feature>
<evidence type="ECO:0000313" key="2">
    <source>
        <dbReference type="EMBL" id="KAK2946185.1"/>
    </source>
</evidence>
<comment type="caution">
    <text evidence="2">The sequence shown here is derived from an EMBL/GenBank/DDBJ whole genome shotgun (WGS) entry which is preliminary data.</text>
</comment>
<accession>A0ABQ9X3B6</accession>
<protein>
    <recommendedName>
        <fullName evidence="4">C2H2-type domain-containing protein</fullName>
    </recommendedName>
</protein>
<dbReference type="Proteomes" id="UP001281761">
    <property type="component" value="Unassembled WGS sequence"/>
</dbReference>
<name>A0ABQ9X3B6_9EUKA</name>